<dbReference type="Pfam" id="PF00041">
    <property type="entry name" value="fn3"/>
    <property type="match status" value="3"/>
</dbReference>
<feature type="compositionally biased region" description="Basic and acidic residues" evidence="9">
    <location>
        <begin position="992"/>
        <end position="1003"/>
    </location>
</feature>
<feature type="compositionally biased region" description="Low complexity" evidence="9">
    <location>
        <begin position="683"/>
        <end position="698"/>
    </location>
</feature>
<dbReference type="CDD" id="cd00063">
    <property type="entry name" value="FN3"/>
    <property type="match status" value="3"/>
</dbReference>
<dbReference type="InterPro" id="IPR013783">
    <property type="entry name" value="Ig-like_fold"/>
</dbReference>
<feature type="compositionally biased region" description="Acidic residues" evidence="9">
    <location>
        <begin position="602"/>
        <end position="613"/>
    </location>
</feature>
<feature type="region of interest" description="Disordered" evidence="9">
    <location>
        <begin position="374"/>
        <end position="912"/>
    </location>
</feature>
<evidence type="ECO:0000256" key="2">
    <source>
        <dbReference type="ARBA" id="ARBA00022525"/>
    </source>
</evidence>
<keyword evidence="3" id="KW-0597">Phosphoprotein</keyword>
<dbReference type="PANTHER" id="PTHR23197:SF8">
    <property type="entry name" value="FIBRONECTIN TYPE III DOMAIN-CONTAINING PROTEIN 1"/>
    <property type="match status" value="1"/>
</dbReference>
<feature type="compositionally biased region" description="Low complexity" evidence="9">
    <location>
        <begin position="786"/>
        <end position="803"/>
    </location>
</feature>
<feature type="domain" description="Fibronectin type-III" evidence="10">
    <location>
        <begin position="1368"/>
        <end position="1462"/>
    </location>
</feature>
<feature type="domain" description="Fibronectin type-III" evidence="10">
    <location>
        <begin position="222"/>
        <end position="317"/>
    </location>
</feature>
<dbReference type="SMART" id="SM00060">
    <property type="entry name" value="FN3"/>
    <property type="match status" value="4"/>
</dbReference>
<feature type="compositionally biased region" description="Low complexity" evidence="9">
    <location>
        <begin position="452"/>
        <end position="470"/>
    </location>
</feature>
<feature type="compositionally biased region" description="Polar residues" evidence="9">
    <location>
        <begin position="398"/>
        <end position="407"/>
    </location>
</feature>
<feature type="compositionally biased region" description="Polar residues" evidence="9">
    <location>
        <begin position="807"/>
        <end position="821"/>
    </location>
</feature>
<feature type="compositionally biased region" description="Low complexity" evidence="9">
    <location>
        <begin position="962"/>
        <end position="991"/>
    </location>
</feature>
<evidence type="ECO:0000256" key="4">
    <source>
        <dbReference type="ARBA" id="ARBA00022729"/>
    </source>
</evidence>
<dbReference type="InterPro" id="IPR036116">
    <property type="entry name" value="FN3_sf"/>
</dbReference>
<feature type="domain" description="Fibronectin type-III" evidence="10">
    <location>
        <begin position="122"/>
        <end position="217"/>
    </location>
</feature>
<feature type="region of interest" description="Disordered" evidence="9">
    <location>
        <begin position="927"/>
        <end position="1014"/>
    </location>
</feature>
<comment type="function">
    <text evidence="7">May be an activator of G protein signaling.</text>
</comment>
<evidence type="ECO:0000256" key="7">
    <source>
        <dbReference type="ARBA" id="ARBA00059566"/>
    </source>
</evidence>
<dbReference type="PROSITE" id="PS50853">
    <property type="entry name" value="FN3"/>
    <property type="match status" value="4"/>
</dbReference>
<feature type="compositionally biased region" description="Polar residues" evidence="9">
    <location>
        <begin position="648"/>
        <end position="666"/>
    </location>
</feature>
<feature type="compositionally biased region" description="Acidic residues" evidence="9">
    <location>
        <begin position="938"/>
        <end position="947"/>
    </location>
</feature>
<feature type="compositionally biased region" description="Low complexity" evidence="9">
    <location>
        <begin position="620"/>
        <end position="630"/>
    </location>
</feature>
<evidence type="ECO:0000256" key="9">
    <source>
        <dbReference type="SAM" id="MobiDB-lite"/>
    </source>
</evidence>
<feature type="compositionally biased region" description="Low complexity" evidence="9">
    <location>
        <begin position="825"/>
        <end position="841"/>
    </location>
</feature>
<dbReference type="PANTHER" id="PTHR23197">
    <property type="entry name" value="TARSH-RELATED FIBRONECTIN DOMAIN-CONTAINING"/>
    <property type="match status" value="1"/>
</dbReference>
<evidence type="ECO:0000256" key="3">
    <source>
        <dbReference type="ARBA" id="ARBA00022553"/>
    </source>
</evidence>
<dbReference type="Pfam" id="PF21731">
    <property type="entry name" value="TARSH_C"/>
    <property type="match status" value="1"/>
</dbReference>
<keyword evidence="2" id="KW-0964">Secreted</keyword>
<protein>
    <recommendedName>
        <fullName evidence="8">Fibronectin type III domain-containing protein 1</fullName>
    </recommendedName>
</protein>
<feature type="compositionally biased region" description="Basic and acidic residues" evidence="9">
    <location>
        <begin position="747"/>
        <end position="758"/>
    </location>
</feature>
<feature type="domain" description="Fibronectin type-III" evidence="10">
    <location>
        <begin position="17"/>
        <end position="118"/>
    </location>
</feature>
<feature type="compositionally biased region" description="Low complexity" evidence="9">
    <location>
        <begin position="1004"/>
        <end position="1013"/>
    </location>
</feature>
<sequence>MQESMVKKAETVFKKEVPSKPLRVRVRSPGNKLSVRWKLPQASGLRSPRKSQGYLLGYGESSRKMSYVPLQKRERSQEAKKLASESVYVVSLQSRNSQGRSQPVYSAALTKRRVSEEDELEEAKDISVRVMSSQSVLVAWTDPIYEKPKKVDQTRRYAVRYREKGESARWDYKQVPNRRVLVDKLIPDTMYEFAVRISEGEREGKWSASVYQRTPEAAPASAPENLDVWLQKGKTTSVTASWDPLAESEGKVKEYILSYAPALKPFGAKSITYRGDTTSAIIDGLQPGERYIFKIRAANRRGQGPQSKAFSVIMPTAVQPGCKGRLPACPGTPSASSKHTAIHSSSGEDTKSPLSEFKNKLLTGSGVLNKSQLFSKKTSEQEPDPQFTEVTEDHDSSIETSTPLPKTQDQRRNIGPHSPSRPFHSVLSSGRTPVRPRTLVRTRQTSTDKHGSSSSSLNQRSSSSASSPISKYTDNETKRQRQGNSNIPSSPKIPLDNLPAENVPHDIAESVEENYDNYDGKEAESRNDRSSSSSSSHDGDSLPSLQTKLHSGSNPHMLKDPKLATAAASSQSAISASASHTLTNSHIPSSAKRKSDGRDADDGNYSEDPETEGEEKRQESSSSRFNSRSFLGQTASERFNLLKHKSSHTINKFPNKILSSQESTLPPSKPPYSAVSSKVHPQTNARLTSTSATRSSSNIERDTRELEGEDEKPLPSTISHDHSPSSSRPSSSAAVYSRRRSPSVESSAHRREPVKEKLQLSGSEDELLSTEIEETPTKSGSLLTVRRSSSFPSISGRSPSSTRTNHHSSPNVSHQVTNGQDARSRVLSGSSSSTGSSSVATAEKYSRVQSSASRQQPDDQDSKEVKETFAKSKQSIPLSKKTLTGGSHFSSKKPLHSEPSPSQKAHAGQSQLPFSLLNSRGWLPSQISHKSNEKLQEVEDVAEEEETNDRINAHSAFPKAVSSSRRISTSLSQGSSNSSLSKLQQSVSQISKVDEKHKSRHDSPTSSRGSSSSLPAVCNDHCICSCCKVWFGSVHTLVKNTEYIVFSISGSNGRPNLTTKTNINGKMLPGNNGKPSGQRIINGPQGTKWIVDLNRGLVLNAEGRYLQDSQGNPLRVKLGGDGRTIVDAGGAPVVSPDGLPLFGHGRFGKPLASAQDKPVVSLGGKPLIGLEMIKKTTTSSTATTTIPTTTTTATTTTTTITTTTAEPTTTELPTEKPLPTCPPGTDAQYDEDGKLVIGLDGLPECNAEGNNNINTNSRCNVSWDYEFFESTLPPTTTMITTTTVAATTTIEAVLETDYPEISVAGSDPVSEFDLAGKKRFTAPYVSYLSKDPAAPCSLTEALEHFQVESLDEIIPYSLKEEELHPQTVPHNITVVAVEGCHSFVIVDWAKPRQGDLITGYLVYSASYDDFLRNKWSTRTAGATHLPIENLKPNTRYYFKVQAKNPYGYGPISSSVSFVTESDNPLLIVRPPGGEPIWIPFTFKYDPTYSDCNGKQYVKRTWYRKFVGVVLCNSLRYKIYLSDDLKDIFYGIGDSWGRGEDHCQFVDSHMDGRTGPHSYVEALPTIQGYHRQYRQEPVSFGRIGYTTPYYYVGWYECGVPIPGKW</sequence>
<dbReference type="GO" id="GO:0005576">
    <property type="term" value="C:extracellular region"/>
    <property type="evidence" value="ECO:0007669"/>
    <property type="project" value="UniProtKB-SubCell"/>
</dbReference>
<evidence type="ECO:0000313" key="11">
    <source>
        <dbReference type="Ensembl" id="ENSCSRP00000027614.1"/>
    </source>
</evidence>
<evidence type="ECO:0000256" key="1">
    <source>
        <dbReference type="ARBA" id="ARBA00004613"/>
    </source>
</evidence>
<dbReference type="FunFam" id="2.60.40.10:FF:000778">
    <property type="entry name" value="Fibronectin type III domain containing 1"/>
    <property type="match status" value="1"/>
</dbReference>
<evidence type="ECO:0000313" key="12">
    <source>
        <dbReference type="Proteomes" id="UP000694403"/>
    </source>
</evidence>
<keyword evidence="12" id="KW-1185">Reference proteome</keyword>
<reference evidence="11" key="2">
    <citation type="submission" date="2025-09" db="UniProtKB">
        <authorList>
            <consortium name="Ensembl"/>
        </authorList>
    </citation>
    <scope>IDENTIFICATION</scope>
</reference>
<dbReference type="FunFam" id="2.60.40.10:FF:001228">
    <property type="entry name" value="Fibronectin type III domain containing 1"/>
    <property type="match status" value="1"/>
</dbReference>
<evidence type="ECO:0000256" key="6">
    <source>
        <dbReference type="ARBA" id="ARBA00023180"/>
    </source>
</evidence>
<feature type="compositionally biased region" description="Polar residues" evidence="9">
    <location>
        <begin position="333"/>
        <end position="345"/>
    </location>
</feature>
<feature type="compositionally biased region" description="Polar residues" evidence="9">
    <location>
        <begin position="899"/>
        <end position="912"/>
    </location>
</feature>
<comment type="subcellular location">
    <subcellularLocation>
        <location evidence="1">Secreted</location>
    </subcellularLocation>
</comment>
<keyword evidence="5" id="KW-0677">Repeat</keyword>
<dbReference type="InterPro" id="IPR003961">
    <property type="entry name" value="FN3_dom"/>
</dbReference>
<keyword evidence="4" id="KW-0732">Signal</keyword>
<dbReference type="Ensembl" id="ENSCSRT00000028747.1">
    <property type="protein sequence ID" value="ENSCSRP00000027614.1"/>
    <property type="gene ID" value="ENSCSRG00000020332.1"/>
</dbReference>
<reference evidence="11" key="1">
    <citation type="submission" date="2025-08" db="UniProtKB">
        <authorList>
            <consortium name="Ensembl"/>
        </authorList>
    </citation>
    <scope>IDENTIFICATION</scope>
</reference>
<accession>A0A8C3TCQ9</accession>
<feature type="compositionally biased region" description="Polar residues" evidence="9">
    <location>
        <begin position="543"/>
        <end position="554"/>
    </location>
</feature>
<feature type="compositionally biased region" description="Acidic residues" evidence="9">
    <location>
        <begin position="763"/>
        <end position="774"/>
    </location>
</feature>
<proteinExistence type="predicted"/>
<feature type="compositionally biased region" description="Basic and acidic residues" evidence="9">
    <location>
        <begin position="856"/>
        <end position="870"/>
    </location>
</feature>
<feature type="compositionally biased region" description="Low complexity" evidence="9">
    <location>
        <begin position="431"/>
        <end position="445"/>
    </location>
</feature>
<feature type="compositionally biased region" description="Low complexity" evidence="9">
    <location>
        <begin position="724"/>
        <end position="736"/>
    </location>
</feature>
<feature type="compositionally biased region" description="Basic and acidic residues" evidence="9">
    <location>
        <begin position="518"/>
        <end position="529"/>
    </location>
</feature>
<organism evidence="11 12">
    <name type="scientific">Chelydra serpentina</name>
    <name type="common">Snapping turtle</name>
    <name type="synonym">Testudo serpentina</name>
    <dbReference type="NCBI Taxonomy" id="8475"/>
    <lineage>
        <taxon>Eukaryota</taxon>
        <taxon>Metazoa</taxon>
        <taxon>Chordata</taxon>
        <taxon>Craniata</taxon>
        <taxon>Vertebrata</taxon>
        <taxon>Euteleostomi</taxon>
        <taxon>Archelosauria</taxon>
        <taxon>Testudinata</taxon>
        <taxon>Testudines</taxon>
        <taxon>Cryptodira</taxon>
        <taxon>Durocryptodira</taxon>
        <taxon>Americhelydia</taxon>
        <taxon>Chelydroidea</taxon>
        <taxon>Chelydridae</taxon>
        <taxon>Chelydra</taxon>
    </lineage>
</organism>
<evidence type="ECO:0000256" key="5">
    <source>
        <dbReference type="ARBA" id="ARBA00022737"/>
    </source>
</evidence>
<evidence type="ECO:0000259" key="10">
    <source>
        <dbReference type="PROSITE" id="PS50853"/>
    </source>
</evidence>
<keyword evidence="6" id="KW-0325">Glycoprotein</keyword>
<name>A0A8C3TCQ9_CHESE</name>
<evidence type="ECO:0000256" key="8">
    <source>
        <dbReference type="ARBA" id="ARBA00068334"/>
    </source>
</evidence>
<dbReference type="Proteomes" id="UP000694403">
    <property type="component" value="Unplaced"/>
</dbReference>
<dbReference type="SUPFAM" id="SSF49265">
    <property type="entry name" value="Fibronectin type III"/>
    <property type="match status" value="3"/>
</dbReference>
<feature type="compositionally biased region" description="Polar residues" evidence="9">
    <location>
        <begin position="871"/>
        <end position="889"/>
    </location>
</feature>
<feature type="compositionally biased region" description="Low complexity" evidence="9">
    <location>
        <begin position="564"/>
        <end position="579"/>
    </location>
</feature>
<dbReference type="InterPro" id="IPR049109">
    <property type="entry name" value="TARSH/FNDC1_C"/>
</dbReference>
<dbReference type="Gene3D" id="2.60.40.10">
    <property type="entry name" value="Immunoglobulins"/>
    <property type="match status" value="4"/>
</dbReference>
<feature type="region of interest" description="Disordered" evidence="9">
    <location>
        <begin position="324"/>
        <end position="354"/>
    </location>
</feature>